<dbReference type="Gene3D" id="4.10.280.50">
    <property type="match status" value="1"/>
</dbReference>
<evidence type="ECO:0000256" key="7">
    <source>
        <dbReference type="ARBA" id="ARBA00048868"/>
    </source>
</evidence>
<evidence type="ECO:0000313" key="12">
    <source>
        <dbReference type="Proteomes" id="UP000003597"/>
    </source>
</evidence>
<evidence type="ECO:0000256" key="8">
    <source>
        <dbReference type="PIRSR" id="PIRSR602129-50"/>
    </source>
</evidence>
<dbReference type="AlphaFoldDB" id="A0AB72ZD63"/>
<sequence>MISYFKGGKKMLYSENDKRKHESYRIPLFGSEEESTSIPKYVLKKEPMEPRIAYQLVKDQLMDEGNARQNLATFCQTYMEKEAEILMAETLEKNAIDKSEYPQTAELENRCVNILADLWNAPKEMSYLGTSTVGSSEACMLGGLAMKFRWRNNAEKRGLDIQAKRPNLIISSGYQVCWEKFCVYWDVDMRVVPMDKEHLSLDVEKVFELVDEYTIGIVGILGITYTGKFDDIALLDEKVEAYNEANEHQLVIHIDGASGAMFTPFVNPELPWDFRLKNVVSINTSGHKYGLVYPGVGWILWKDKEYLPKELIFEVSYLGGSMPTMAINFSRSASQIIGQYYNFLRYGFEGYREIHEKTKKTALYLSKTVEKSGYFEIINDGSNLPIVCYKLKDGLDVEWTLYDLADQLLMKGWQVPAYPLPADLSDTIIQRFVCRADLGYNVAEEFAADFADALHNLEHARVLYHDKERNDSYGFTH</sequence>
<evidence type="ECO:0000313" key="11">
    <source>
        <dbReference type="EMBL" id="EHN62769.1"/>
    </source>
</evidence>
<dbReference type="InterPro" id="IPR010107">
    <property type="entry name" value="Glutamate_decarboxylase"/>
</dbReference>
<protein>
    <recommendedName>
        <fullName evidence="3 10">Glutamate decarboxylase</fullName>
        <ecNumber evidence="3 10">4.1.1.15</ecNumber>
    </recommendedName>
</protein>
<dbReference type="NCBIfam" id="TIGR01788">
    <property type="entry name" value="Glu-decarb-GAD"/>
    <property type="match status" value="1"/>
</dbReference>
<dbReference type="GO" id="GO:0005829">
    <property type="term" value="C:cytosol"/>
    <property type="evidence" value="ECO:0007669"/>
    <property type="project" value="TreeGrafter"/>
</dbReference>
<dbReference type="EMBL" id="AGCN01000002">
    <property type="protein sequence ID" value="EHN62769.1"/>
    <property type="molecule type" value="Genomic_DNA"/>
</dbReference>
<dbReference type="EC" id="4.1.1.15" evidence="3 10"/>
<keyword evidence="6 9" id="KW-0456">Lyase</keyword>
<dbReference type="FunFam" id="3.40.640.10:FF:000017">
    <property type="entry name" value="Glutamate decarboxylase"/>
    <property type="match status" value="1"/>
</dbReference>
<dbReference type="GO" id="GO:0004351">
    <property type="term" value="F:glutamate decarboxylase activity"/>
    <property type="evidence" value="ECO:0007669"/>
    <property type="project" value="UniProtKB-EC"/>
</dbReference>
<keyword evidence="5 8" id="KW-0663">Pyridoxal phosphate</keyword>
<dbReference type="Gene3D" id="3.90.1150.160">
    <property type="match status" value="1"/>
</dbReference>
<dbReference type="Proteomes" id="UP000003597">
    <property type="component" value="Unassembled WGS sequence"/>
</dbReference>
<dbReference type="PANTHER" id="PTHR43321">
    <property type="entry name" value="GLUTAMATE DECARBOXYLASE"/>
    <property type="match status" value="1"/>
</dbReference>
<keyword evidence="4 10" id="KW-0210">Decarboxylase</keyword>
<organism evidence="11 12">
    <name type="scientific">Listeria innocua ATCC 33091</name>
    <dbReference type="NCBI Taxonomy" id="1002366"/>
    <lineage>
        <taxon>Bacteria</taxon>
        <taxon>Bacillati</taxon>
        <taxon>Bacillota</taxon>
        <taxon>Bacilli</taxon>
        <taxon>Bacillales</taxon>
        <taxon>Listeriaceae</taxon>
        <taxon>Listeria</taxon>
    </lineage>
</organism>
<evidence type="ECO:0000256" key="1">
    <source>
        <dbReference type="ARBA" id="ARBA00001933"/>
    </source>
</evidence>
<comment type="catalytic activity">
    <reaction evidence="7 10">
        <text>L-glutamate + H(+) = 4-aminobutanoate + CO2</text>
        <dbReference type="Rhea" id="RHEA:17785"/>
        <dbReference type="ChEBI" id="CHEBI:15378"/>
        <dbReference type="ChEBI" id="CHEBI:16526"/>
        <dbReference type="ChEBI" id="CHEBI:29985"/>
        <dbReference type="ChEBI" id="CHEBI:59888"/>
        <dbReference type="EC" id="4.1.1.15"/>
    </reaction>
</comment>
<dbReference type="SUPFAM" id="SSF53383">
    <property type="entry name" value="PLP-dependent transferases"/>
    <property type="match status" value="1"/>
</dbReference>
<comment type="caution">
    <text evidence="11">The sequence shown here is derived from an EMBL/GenBank/DDBJ whole genome shotgun (WGS) entry which is preliminary data.</text>
</comment>
<evidence type="ECO:0000256" key="2">
    <source>
        <dbReference type="ARBA" id="ARBA00009533"/>
    </source>
</evidence>
<keyword evidence="12" id="KW-1185">Reference proteome</keyword>
<comment type="similarity">
    <text evidence="2 9">Belongs to the group II decarboxylase family.</text>
</comment>
<dbReference type="Gene3D" id="3.40.640.10">
    <property type="entry name" value="Type I PLP-dependent aspartate aminotransferase-like (Major domain)"/>
    <property type="match status" value="1"/>
</dbReference>
<evidence type="ECO:0000256" key="5">
    <source>
        <dbReference type="ARBA" id="ARBA00022898"/>
    </source>
</evidence>
<evidence type="ECO:0000256" key="4">
    <source>
        <dbReference type="ARBA" id="ARBA00022793"/>
    </source>
</evidence>
<dbReference type="CDD" id="cd06450">
    <property type="entry name" value="DOPA_deC_like"/>
    <property type="match status" value="1"/>
</dbReference>
<dbReference type="InterPro" id="IPR002129">
    <property type="entry name" value="PyrdxlP-dep_de-COase"/>
</dbReference>
<dbReference type="PANTHER" id="PTHR43321:SF3">
    <property type="entry name" value="GLUTAMATE DECARBOXYLASE"/>
    <property type="match status" value="1"/>
</dbReference>
<dbReference type="InterPro" id="IPR015421">
    <property type="entry name" value="PyrdxlP-dep_Trfase_major"/>
</dbReference>
<dbReference type="InterPro" id="IPR015424">
    <property type="entry name" value="PyrdxlP-dep_Trfase"/>
</dbReference>
<dbReference type="Pfam" id="PF00282">
    <property type="entry name" value="Pyridoxal_deC"/>
    <property type="match status" value="1"/>
</dbReference>
<name>A0AB72ZD63_LISIO</name>
<dbReference type="GO" id="GO:0004058">
    <property type="term" value="F:aromatic-L-amino-acid decarboxylase activity"/>
    <property type="evidence" value="ECO:0007669"/>
    <property type="project" value="UniProtKB-ARBA"/>
</dbReference>
<dbReference type="FunFam" id="4.10.280.50:FF:000001">
    <property type="entry name" value="Glutamate decarboxylase"/>
    <property type="match status" value="1"/>
</dbReference>
<comment type="cofactor">
    <cofactor evidence="1 8 9">
        <name>pyridoxal 5'-phosphate</name>
        <dbReference type="ChEBI" id="CHEBI:597326"/>
    </cofactor>
</comment>
<reference evidence="11 12" key="1">
    <citation type="submission" date="2011-08" db="EMBL/GenBank/DDBJ databases">
        <authorList>
            <person name="Weinstock G."/>
            <person name="Sodergren E."/>
            <person name="Clifton S."/>
            <person name="Fulton L."/>
            <person name="Fulton B."/>
            <person name="Courtney L."/>
            <person name="Fronick C."/>
            <person name="Harrison M."/>
            <person name="Strong C."/>
            <person name="Farmer C."/>
            <person name="Delahaunty K."/>
            <person name="Markovic C."/>
            <person name="Hall O."/>
            <person name="Minx P."/>
            <person name="Tomlinson C."/>
            <person name="Mitreva M."/>
            <person name="Hou S."/>
            <person name="Chen J."/>
            <person name="Wollam A."/>
            <person name="Pepin K.H."/>
            <person name="Johnson M."/>
            <person name="Bhonagiri V."/>
            <person name="Zhang X."/>
            <person name="Suruliraj S."/>
            <person name="Warren W."/>
            <person name="Chinwalla A."/>
            <person name="Mardis E.R."/>
            <person name="Wilson R.K."/>
        </authorList>
    </citation>
    <scope>NUCLEOTIDE SEQUENCE [LARGE SCALE GENOMIC DNA]</scope>
    <source>
        <strain evidence="11 12">ATCC 33091</strain>
    </source>
</reference>
<gene>
    <name evidence="11" type="ORF">HMPREF0557_00162</name>
</gene>
<evidence type="ECO:0000256" key="9">
    <source>
        <dbReference type="RuleBase" id="RU000382"/>
    </source>
</evidence>
<accession>A0AB72ZD63</accession>
<feature type="modified residue" description="N6-(pyridoxal phosphate)lysine" evidence="8">
    <location>
        <position position="288"/>
    </location>
</feature>
<proteinExistence type="inferred from homology"/>
<evidence type="ECO:0000256" key="3">
    <source>
        <dbReference type="ARBA" id="ARBA00012421"/>
    </source>
</evidence>
<dbReference type="GO" id="GO:0030170">
    <property type="term" value="F:pyridoxal phosphate binding"/>
    <property type="evidence" value="ECO:0007669"/>
    <property type="project" value="InterPro"/>
</dbReference>
<evidence type="ECO:0000256" key="10">
    <source>
        <dbReference type="RuleBase" id="RU361171"/>
    </source>
</evidence>
<evidence type="ECO:0000256" key="6">
    <source>
        <dbReference type="ARBA" id="ARBA00023239"/>
    </source>
</evidence>
<dbReference type="GO" id="GO:0006538">
    <property type="term" value="P:L-glutamate catabolic process"/>
    <property type="evidence" value="ECO:0007669"/>
    <property type="project" value="TreeGrafter"/>
</dbReference>